<organism evidence="1 2">
    <name type="scientific">Arctia plantaginis</name>
    <name type="common">Wood tiger moth</name>
    <name type="synonym">Phalaena plantaginis</name>
    <dbReference type="NCBI Taxonomy" id="874455"/>
    <lineage>
        <taxon>Eukaryota</taxon>
        <taxon>Metazoa</taxon>
        <taxon>Ecdysozoa</taxon>
        <taxon>Arthropoda</taxon>
        <taxon>Hexapoda</taxon>
        <taxon>Insecta</taxon>
        <taxon>Pterygota</taxon>
        <taxon>Neoptera</taxon>
        <taxon>Endopterygota</taxon>
        <taxon>Lepidoptera</taxon>
        <taxon>Glossata</taxon>
        <taxon>Ditrysia</taxon>
        <taxon>Noctuoidea</taxon>
        <taxon>Erebidae</taxon>
        <taxon>Arctiinae</taxon>
        <taxon>Arctia</taxon>
    </lineage>
</organism>
<dbReference type="EMBL" id="CADEBD010000316">
    <property type="protein sequence ID" value="CAB3244450.1"/>
    <property type="molecule type" value="Genomic_DNA"/>
</dbReference>
<protein>
    <submittedName>
        <fullName evidence="1">Uncharacterized protein</fullName>
    </submittedName>
</protein>
<proteinExistence type="predicted"/>
<dbReference type="Proteomes" id="UP000494256">
    <property type="component" value="Unassembled WGS sequence"/>
</dbReference>
<comment type="caution">
    <text evidence="1">The sequence shown here is derived from an EMBL/GenBank/DDBJ whole genome shotgun (WGS) entry which is preliminary data.</text>
</comment>
<dbReference type="OrthoDB" id="414418at2759"/>
<reference evidence="1 2" key="1">
    <citation type="submission" date="2020-04" db="EMBL/GenBank/DDBJ databases">
        <authorList>
            <person name="Wallbank WR R."/>
            <person name="Pardo Diaz C."/>
            <person name="Kozak K."/>
            <person name="Martin S."/>
            <person name="Jiggins C."/>
            <person name="Moest M."/>
            <person name="Warren A I."/>
            <person name="Byers J.R.P. K."/>
            <person name="Montejo-Kovacevich G."/>
            <person name="Yen C E."/>
        </authorList>
    </citation>
    <scope>NUCLEOTIDE SEQUENCE [LARGE SCALE GENOMIC DNA]</scope>
</reference>
<accession>A0A8S1AGM5</accession>
<name>A0A8S1AGM5_ARCPL</name>
<evidence type="ECO:0000313" key="2">
    <source>
        <dbReference type="Proteomes" id="UP000494256"/>
    </source>
</evidence>
<dbReference type="AlphaFoldDB" id="A0A8S1AGM5"/>
<gene>
    <name evidence="1" type="ORF">APLA_LOCUS10749</name>
</gene>
<evidence type="ECO:0000313" key="1">
    <source>
        <dbReference type="EMBL" id="CAB3244450.1"/>
    </source>
</evidence>
<sequence length="98" mass="11157">MRTSTVAVQTAPGYLAQTHVTRKRAARAHWPDSPRAPACPAHNLLRAFCVKSSTDKSKMIALPRRIHNRPHTEMQLISKALHLSLDTRRPKRLQLKPY</sequence>